<proteinExistence type="predicted"/>
<dbReference type="RefSeq" id="WP_132953099.1">
    <property type="nucleotide sequence ID" value="NZ_CALJUB010000070.1"/>
</dbReference>
<organism evidence="3 5">
    <name type="scientific">Uruburuella suis</name>
    <dbReference type="NCBI Taxonomy" id="252130"/>
    <lineage>
        <taxon>Bacteria</taxon>
        <taxon>Pseudomonadati</taxon>
        <taxon>Pseudomonadota</taxon>
        <taxon>Betaproteobacteria</taxon>
        <taxon>Neisseriales</taxon>
        <taxon>Neisseriaceae</taxon>
        <taxon>Uruburuella</taxon>
    </lineage>
</organism>
<evidence type="ECO:0000313" key="4">
    <source>
        <dbReference type="Proteomes" id="UP000294721"/>
    </source>
</evidence>
<evidence type="ECO:0000313" key="3">
    <source>
        <dbReference type="EMBL" id="UOO78463.1"/>
    </source>
</evidence>
<reference evidence="3" key="3">
    <citation type="journal article" date="2022" name="Res Sq">
        <title>Evolution of multicellular longitudinally dividing oral cavity symbionts (Neisseriaceae).</title>
        <authorList>
            <person name="Nyongesa S."/>
            <person name="Weber P."/>
            <person name="Bernet E."/>
            <person name="Pullido F."/>
            <person name="Nieckarz M."/>
            <person name="Delaby M."/>
            <person name="Nieves C."/>
            <person name="Viehboeck T."/>
            <person name="Krause N."/>
            <person name="Rivera-Millot A."/>
            <person name="Nakamura A."/>
            <person name="Vischer N."/>
            <person name="VanNieuwenhze M."/>
            <person name="Brun Y."/>
            <person name="Cava F."/>
            <person name="Bulgheresi S."/>
            <person name="Veyrier F."/>
        </authorList>
    </citation>
    <scope>NUCLEOTIDE SEQUENCE</scope>
    <source>
        <strain evidence="3">1258/02</strain>
    </source>
</reference>
<reference evidence="3" key="2">
    <citation type="submission" date="2021-12" db="EMBL/GenBank/DDBJ databases">
        <authorList>
            <person name="Veyrier F.J."/>
        </authorList>
    </citation>
    <scope>NUCLEOTIDE SEQUENCE</scope>
    <source>
        <strain evidence="3">1258/02</strain>
    </source>
</reference>
<keyword evidence="1" id="KW-0732">Signal</keyword>
<dbReference type="PROSITE" id="PS51257">
    <property type="entry name" value="PROKAR_LIPOPROTEIN"/>
    <property type="match status" value="1"/>
</dbReference>
<dbReference type="Proteomes" id="UP000829756">
    <property type="component" value="Chromosome"/>
</dbReference>
<feature type="chain" id="PRO_5041945158" description="Lipoprotein" evidence="1">
    <location>
        <begin position="26"/>
        <end position="120"/>
    </location>
</feature>
<feature type="signal peptide" evidence="1">
    <location>
        <begin position="1"/>
        <end position="25"/>
    </location>
</feature>
<evidence type="ECO:0000313" key="5">
    <source>
        <dbReference type="Proteomes" id="UP000829756"/>
    </source>
</evidence>
<accession>A0AAE9GVF8</accession>
<evidence type="ECO:0000313" key="2">
    <source>
        <dbReference type="EMBL" id="TCP07960.1"/>
    </source>
</evidence>
<dbReference type="EMBL" id="CP091507">
    <property type="protein sequence ID" value="UOO78463.1"/>
    <property type="molecule type" value="Genomic_DNA"/>
</dbReference>
<name>A0AAE9GVF8_9NEIS</name>
<dbReference type="Proteomes" id="UP000294721">
    <property type="component" value="Unassembled WGS sequence"/>
</dbReference>
<dbReference type="AlphaFoldDB" id="A0AAE9GVF8"/>
<reference evidence="2 4" key="1">
    <citation type="submission" date="2019-03" db="EMBL/GenBank/DDBJ databases">
        <title>Genomic Encyclopedia of Type Strains, Phase IV (KMG-IV): sequencing the most valuable type-strain genomes for metagenomic binning, comparative biology and taxonomic classification.</title>
        <authorList>
            <person name="Goeker M."/>
        </authorList>
    </citation>
    <scope>NUCLEOTIDE SEQUENCE [LARGE SCALE GENOMIC DNA]</scope>
    <source>
        <strain evidence="2 4">DSM 17474</strain>
    </source>
</reference>
<sequence>MRTTRPILTLLPALLLLAACGEQKAAVEEKFNSEFISSFSKACVESIPENTRISSEQKQQVCQCAAEKALEVLTPADIARAISGNIDEATQSKANTAAQPCIEALIQQHQPASAPSTDSH</sequence>
<evidence type="ECO:0000256" key="1">
    <source>
        <dbReference type="SAM" id="SignalP"/>
    </source>
</evidence>
<gene>
    <name evidence="2" type="ORF">EV680_10582</name>
    <name evidence="3" type="ORF">LVJ78_06975</name>
</gene>
<protein>
    <recommendedName>
        <fullName evidence="6">Lipoprotein</fullName>
    </recommendedName>
</protein>
<evidence type="ECO:0008006" key="6">
    <source>
        <dbReference type="Google" id="ProtNLM"/>
    </source>
</evidence>
<keyword evidence="4" id="KW-1185">Reference proteome</keyword>
<dbReference type="EMBL" id="SLXE01000005">
    <property type="protein sequence ID" value="TCP07960.1"/>
    <property type="molecule type" value="Genomic_DNA"/>
</dbReference>
<dbReference type="KEGG" id="usu:LVJ78_06975"/>